<dbReference type="Gene3D" id="3.90.930.12">
    <property type="entry name" value="Ribosomal protein L6, alpha-beta domain"/>
    <property type="match status" value="2"/>
</dbReference>
<feature type="domain" description="Large ribosomal subunit protein uL6 alpha-beta" evidence="9">
    <location>
        <begin position="12"/>
        <end position="84"/>
    </location>
</feature>
<evidence type="ECO:0000313" key="10">
    <source>
        <dbReference type="EMBL" id="PQO35643.1"/>
    </source>
</evidence>
<reference evidence="10 11" key="1">
    <citation type="submission" date="2018-02" db="EMBL/GenBank/DDBJ databases">
        <title>Comparative genomes isolates from brazilian mangrove.</title>
        <authorList>
            <person name="Araujo J.E."/>
            <person name="Taketani R.G."/>
            <person name="Silva M.C.P."/>
            <person name="Loureco M.V."/>
            <person name="Andreote F.D."/>
        </authorList>
    </citation>
    <scope>NUCLEOTIDE SEQUENCE [LARGE SCALE GENOMIC DNA]</scope>
    <source>
        <strain evidence="10 11">HEX-2 MGV</strain>
    </source>
</reference>
<dbReference type="InterPro" id="IPR002358">
    <property type="entry name" value="Ribosomal_uL6_CS"/>
</dbReference>
<dbReference type="InterPro" id="IPR036789">
    <property type="entry name" value="Ribosomal_uL6-like_a/b-dom_sf"/>
</dbReference>
<evidence type="ECO:0000256" key="6">
    <source>
        <dbReference type="HAMAP-Rule" id="MF_01365"/>
    </source>
</evidence>
<comment type="similarity">
    <text evidence="1 6 7">Belongs to the universal ribosomal protein uL6 family.</text>
</comment>
<dbReference type="FunFam" id="3.90.930.12:FF:000002">
    <property type="entry name" value="50S ribosomal protein L6"/>
    <property type="match status" value="1"/>
</dbReference>
<comment type="subunit">
    <text evidence="6">Part of the 50S ribosomal subunit.</text>
</comment>
<evidence type="ECO:0000256" key="7">
    <source>
        <dbReference type="RuleBase" id="RU003869"/>
    </source>
</evidence>
<dbReference type="FunFam" id="3.90.930.12:FF:000001">
    <property type="entry name" value="50S ribosomal protein L6"/>
    <property type="match status" value="1"/>
</dbReference>
<evidence type="ECO:0000256" key="3">
    <source>
        <dbReference type="ARBA" id="ARBA00022884"/>
    </source>
</evidence>
<feature type="domain" description="Large ribosomal subunit protein uL6 alpha-beta" evidence="9">
    <location>
        <begin position="92"/>
        <end position="166"/>
    </location>
</feature>
<dbReference type="PIRSF" id="PIRSF002162">
    <property type="entry name" value="Ribosomal_L6"/>
    <property type="match status" value="1"/>
</dbReference>
<dbReference type="GO" id="GO:0003735">
    <property type="term" value="F:structural constituent of ribosome"/>
    <property type="evidence" value="ECO:0007669"/>
    <property type="project" value="UniProtKB-UniRule"/>
</dbReference>
<evidence type="ECO:0000259" key="9">
    <source>
        <dbReference type="Pfam" id="PF00347"/>
    </source>
</evidence>
<sequence>MSRLGRKPVALPEKVKVSIDGQTVNIEGPLGKLSYTANPVITIELSEDEKEVVVSRKEDTRTGKAMHGLTRALISNMVEGVDKGYEKRLEVVGVGYLAAIAGDILQLRVGFANEVHKKIPKDLTVTCPDQTHILIKGIDKQRVGQFAAEVRASRKPEPYKGKGVRYQGERVKLKPGKAAGK</sequence>
<dbReference type="InterPro" id="IPR000702">
    <property type="entry name" value="Ribosomal_uL6-like"/>
</dbReference>
<dbReference type="InterPro" id="IPR020040">
    <property type="entry name" value="Ribosomal_uL6_a/b-dom"/>
</dbReference>
<dbReference type="OrthoDB" id="9805007at2"/>
<dbReference type="PANTHER" id="PTHR11655">
    <property type="entry name" value="60S/50S RIBOSOMAL PROTEIN L6/L9"/>
    <property type="match status" value="1"/>
</dbReference>
<protein>
    <recommendedName>
        <fullName evidence="6">Large ribosomal subunit protein uL6</fullName>
    </recommendedName>
</protein>
<dbReference type="HAMAP" id="MF_01365_B">
    <property type="entry name" value="Ribosomal_uL6_B"/>
    <property type="match status" value="1"/>
</dbReference>
<dbReference type="PANTHER" id="PTHR11655:SF14">
    <property type="entry name" value="LARGE RIBOSOMAL SUBUNIT PROTEIN UL6M"/>
    <property type="match status" value="1"/>
</dbReference>
<evidence type="ECO:0000256" key="1">
    <source>
        <dbReference type="ARBA" id="ARBA00009356"/>
    </source>
</evidence>
<evidence type="ECO:0000256" key="5">
    <source>
        <dbReference type="ARBA" id="ARBA00023274"/>
    </source>
</evidence>
<evidence type="ECO:0000256" key="2">
    <source>
        <dbReference type="ARBA" id="ARBA00022730"/>
    </source>
</evidence>
<accession>A0A2S8FU16</accession>
<dbReference type="Proteomes" id="UP000240009">
    <property type="component" value="Unassembled WGS sequence"/>
</dbReference>
<comment type="caution">
    <text evidence="10">The sequence shown here is derived from an EMBL/GenBank/DDBJ whole genome shotgun (WGS) entry which is preliminary data.</text>
</comment>
<gene>
    <name evidence="6" type="primary">rplF</name>
    <name evidence="10" type="ORF">C5Y96_08245</name>
</gene>
<dbReference type="SUPFAM" id="SSF56053">
    <property type="entry name" value="Ribosomal protein L6"/>
    <property type="match status" value="2"/>
</dbReference>
<keyword evidence="3 6" id="KW-0694">RNA-binding</keyword>
<keyword evidence="2 6" id="KW-0699">rRNA-binding</keyword>
<dbReference type="PROSITE" id="PS00525">
    <property type="entry name" value="RIBOSOMAL_L6_1"/>
    <property type="match status" value="1"/>
</dbReference>
<dbReference type="InterPro" id="IPR019906">
    <property type="entry name" value="Ribosomal_uL6_bac-type"/>
</dbReference>
<dbReference type="PRINTS" id="PR00059">
    <property type="entry name" value="RIBOSOMALL6"/>
</dbReference>
<dbReference type="Pfam" id="PF00347">
    <property type="entry name" value="Ribosomal_L6"/>
    <property type="match status" value="2"/>
</dbReference>
<dbReference type="GO" id="GO:0022625">
    <property type="term" value="C:cytosolic large ribosomal subunit"/>
    <property type="evidence" value="ECO:0007669"/>
    <property type="project" value="UniProtKB-UniRule"/>
</dbReference>
<evidence type="ECO:0000313" key="11">
    <source>
        <dbReference type="Proteomes" id="UP000240009"/>
    </source>
</evidence>
<dbReference type="EMBL" id="PUIA01000026">
    <property type="protein sequence ID" value="PQO35643.1"/>
    <property type="molecule type" value="Genomic_DNA"/>
</dbReference>
<evidence type="ECO:0000256" key="8">
    <source>
        <dbReference type="RuleBase" id="RU003870"/>
    </source>
</evidence>
<dbReference type="GO" id="GO:0002181">
    <property type="term" value="P:cytoplasmic translation"/>
    <property type="evidence" value="ECO:0007669"/>
    <property type="project" value="TreeGrafter"/>
</dbReference>
<proteinExistence type="inferred from homology"/>
<evidence type="ECO:0000256" key="4">
    <source>
        <dbReference type="ARBA" id="ARBA00022980"/>
    </source>
</evidence>
<keyword evidence="4 6" id="KW-0689">Ribosomal protein</keyword>
<dbReference type="AlphaFoldDB" id="A0A2S8FU16"/>
<keyword evidence="5 6" id="KW-0687">Ribonucleoprotein</keyword>
<dbReference type="GO" id="GO:0019843">
    <property type="term" value="F:rRNA binding"/>
    <property type="evidence" value="ECO:0007669"/>
    <property type="project" value="UniProtKB-UniRule"/>
</dbReference>
<dbReference type="RefSeq" id="WP_105351908.1">
    <property type="nucleotide sequence ID" value="NZ_PUIA01000026.1"/>
</dbReference>
<comment type="function">
    <text evidence="6 8">This protein binds to the 23S rRNA, and is important in its secondary structure. It is located near the subunit interface in the base of the L7/L12 stalk, and near the tRNA binding site of the peptidyltransferase center.</text>
</comment>
<dbReference type="NCBIfam" id="TIGR03654">
    <property type="entry name" value="L6_bact"/>
    <property type="match status" value="1"/>
</dbReference>
<organism evidence="10 11">
    <name type="scientific">Blastopirellula marina</name>
    <dbReference type="NCBI Taxonomy" id="124"/>
    <lineage>
        <taxon>Bacteria</taxon>
        <taxon>Pseudomonadati</taxon>
        <taxon>Planctomycetota</taxon>
        <taxon>Planctomycetia</taxon>
        <taxon>Pirellulales</taxon>
        <taxon>Pirellulaceae</taxon>
        <taxon>Blastopirellula</taxon>
    </lineage>
</organism>
<name>A0A2S8FU16_9BACT</name>